<dbReference type="AlphaFoldDB" id="A0AAD2G1R8"/>
<dbReference type="Pfam" id="PF02493">
    <property type="entry name" value="MORN"/>
    <property type="match status" value="6"/>
</dbReference>
<name>A0AAD2G1R8_9STRA</name>
<dbReference type="Gene3D" id="2.20.110.10">
    <property type="entry name" value="Histone H3 K4-specific methyltransferase SET7/9 N-terminal domain"/>
    <property type="match status" value="2"/>
</dbReference>
<dbReference type="PANTHER" id="PTHR43215">
    <property type="entry name" value="RADIAL SPOKE HEAD 1 HOMOLOG"/>
    <property type="match status" value="1"/>
</dbReference>
<protein>
    <recommendedName>
        <fullName evidence="5">MORN repeat-containing protein 5</fullName>
    </recommendedName>
</protein>
<keyword evidence="1" id="KW-0677">Repeat</keyword>
<dbReference type="Proteomes" id="UP001295423">
    <property type="component" value="Unassembled WGS sequence"/>
</dbReference>
<evidence type="ECO:0008006" key="5">
    <source>
        <dbReference type="Google" id="ProtNLM"/>
    </source>
</evidence>
<sequence length="400" mass="45755">MMMMMNNRMNDNQKQRPNLCRHQSLPILASCRQNKYTPNAPAALLPREDSNNNQDHDGHDSSDNTAARGKAKDDLSLAPNDRCPTCDTQLYRVCRAFWRLNRKKRHFAKPLTIPGKVENGRCLVCVELHWDQPLLIPPPPPLKRQINIIYQAFKDVLSDSIHKPSSKPKFVYEGDYNVYGQRHGEGKMTWDDGSKYVGSFFNGLRDGKGTLYLQDGSEYCGEWQLNEMHGHGTRRFVNQDVYEGQYRRGKRCGLGKMHFVNDDLYVGSWENDKFHGRGKYFLHSRGLALEGNFENGRKTGKFKIQHPNGSLDIFKFERGLIVGHGVRWNANRDKTWMLTRPHASDECWYLGQKARQKRIPIVEAVSIGYECEDTGASPEPLTTMIAISTAVPRVNGRAII</sequence>
<dbReference type="SUPFAM" id="SSF82185">
    <property type="entry name" value="Histone H3 K4-specific methyltransferase SET7/9 N-terminal domain"/>
    <property type="match status" value="2"/>
</dbReference>
<dbReference type="PANTHER" id="PTHR43215:SF14">
    <property type="entry name" value="RADIAL SPOKE HEAD 1 HOMOLOG"/>
    <property type="match status" value="1"/>
</dbReference>
<evidence type="ECO:0000313" key="4">
    <source>
        <dbReference type="Proteomes" id="UP001295423"/>
    </source>
</evidence>
<comment type="caution">
    <text evidence="3">The sequence shown here is derived from an EMBL/GenBank/DDBJ whole genome shotgun (WGS) entry which is preliminary data.</text>
</comment>
<dbReference type="EMBL" id="CAKOGP040002025">
    <property type="protein sequence ID" value="CAJ1959858.1"/>
    <property type="molecule type" value="Genomic_DNA"/>
</dbReference>
<gene>
    <name evidence="3" type="ORF">CYCCA115_LOCUS18277</name>
</gene>
<evidence type="ECO:0000256" key="2">
    <source>
        <dbReference type="SAM" id="MobiDB-lite"/>
    </source>
</evidence>
<evidence type="ECO:0000256" key="1">
    <source>
        <dbReference type="ARBA" id="ARBA00022737"/>
    </source>
</evidence>
<feature type="region of interest" description="Disordered" evidence="2">
    <location>
        <begin position="39"/>
        <end position="78"/>
    </location>
</feature>
<organism evidence="3 4">
    <name type="scientific">Cylindrotheca closterium</name>
    <dbReference type="NCBI Taxonomy" id="2856"/>
    <lineage>
        <taxon>Eukaryota</taxon>
        <taxon>Sar</taxon>
        <taxon>Stramenopiles</taxon>
        <taxon>Ochrophyta</taxon>
        <taxon>Bacillariophyta</taxon>
        <taxon>Bacillariophyceae</taxon>
        <taxon>Bacillariophycidae</taxon>
        <taxon>Bacillariales</taxon>
        <taxon>Bacillariaceae</taxon>
        <taxon>Cylindrotheca</taxon>
    </lineage>
</organism>
<evidence type="ECO:0000313" key="3">
    <source>
        <dbReference type="EMBL" id="CAJ1959858.1"/>
    </source>
</evidence>
<dbReference type="InterPro" id="IPR003409">
    <property type="entry name" value="MORN"/>
</dbReference>
<feature type="compositionally biased region" description="Basic and acidic residues" evidence="2">
    <location>
        <begin position="46"/>
        <end position="62"/>
    </location>
</feature>
<keyword evidence="4" id="KW-1185">Reference proteome</keyword>
<proteinExistence type="predicted"/>
<dbReference type="SMART" id="SM00698">
    <property type="entry name" value="MORN"/>
    <property type="match status" value="5"/>
</dbReference>
<accession>A0AAD2G1R8</accession>
<reference evidence="3" key="1">
    <citation type="submission" date="2023-08" db="EMBL/GenBank/DDBJ databases">
        <authorList>
            <person name="Audoor S."/>
            <person name="Bilcke G."/>
        </authorList>
    </citation>
    <scope>NUCLEOTIDE SEQUENCE</scope>
</reference>